<gene>
    <name evidence="10" type="primary">gba-4_0</name>
    <name evidence="10" type="ORF">Anas_12635</name>
</gene>
<feature type="domain" description="Glycosyl hydrolase family 30 beta sandwich" evidence="9">
    <location>
        <begin position="410"/>
        <end position="473"/>
    </location>
</feature>
<protein>
    <recommendedName>
        <fullName evidence="3 6">Glucosylceramidase</fullName>
        <ecNumber evidence="3 6">3.2.1.45</ecNumber>
    </recommendedName>
</protein>
<dbReference type="Gene3D" id="3.20.20.80">
    <property type="entry name" value="Glycosidases"/>
    <property type="match status" value="1"/>
</dbReference>
<organism evidence="10 11">
    <name type="scientific">Armadillidium nasatum</name>
    <dbReference type="NCBI Taxonomy" id="96803"/>
    <lineage>
        <taxon>Eukaryota</taxon>
        <taxon>Metazoa</taxon>
        <taxon>Ecdysozoa</taxon>
        <taxon>Arthropoda</taxon>
        <taxon>Crustacea</taxon>
        <taxon>Multicrustacea</taxon>
        <taxon>Malacostraca</taxon>
        <taxon>Eumalacostraca</taxon>
        <taxon>Peracarida</taxon>
        <taxon>Isopoda</taxon>
        <taxon>Oniscidea</taxon>
        <taxon>Crinocheta</taxon>
        <taxon>Armadillidiidae</taxon>
        <taxon>Armadillidium</taxon>
    </lineage>
</organism>
<comment type="catalytic activity">
    <reaction evidence="1">
        <text>a beta-D-glucosyl-(1&lt;-&gt;1')-N-acylsphing-4-enine + H2O = an N-acylsphing-4-enine + D-glucose</text>
        <dbReference type="Rhea" id="RHEA:13269"/>
        <dbReference type="ChEBI" id="CHEBI:4167"/>
        <dbReference type="ChEBI" id="CHEBI:15377"/>
        <dbReference type="ChEBI" id="CHEBI:22801"/>
        <dbReference type="ChEBI" id="CHEBI:52639"/>
        <dbReference type="EC" id="3.2.1.45"/>
    </reaction>
    <physiologicalReaction direction="left-to-right" evidence="1">
        <dbReference type="Rhea" id="RHEA:13270"/>
    </physiologicalReaction>
</comment>
<dbReference type="SUPFAM" id="SSF51445">
    <property type="entry name" value="(Trans)glycosidases"/>
    <property type="match status" value="1"/>
</dbReference>
<evidence type="ECO:0000256" key="1">
    <source>
        <dbReference type="ARBA" id="ARBA00001013"/>
    </source>
</evidence>
<sequence>MYRVVRIVFLLFLFYKGNLSTECTKRKYEFSSFVCVCDENHCNFDGISNANLDSNNVRIIKSSKDEFRNFEEILPRQDGTFNISDDEISIYINSNNRRQEVIGFGGAFTDAATMNIKSLSKKAQDNLLKMYFTKEGSQYNLVRVPIAGCDFSTHPYSYDDVEGDVDLVHFNLTIEDYEYKLPLIKQAIGLCSKDLYILTSPWSPPAWMKTSKTFNGSGELLPEMWQPYSNYLVKFFQMYEEILGTNLWGFTPQNEPLSGLEPDWPFNCCGWTAEKMRDWIANVLGPTLSAAGYRRLKLLIDDYNRETLPSYIIPIVDDPKAEQYVDGIAVHWYNDLKVGPEVLDQTHEAAPGKFILYTEACVESASNPIALGSWERGERYITNIIETANEFYVQPLYYALSHFSRNIERGATWISSSLDTDIDDLKVTALENPNGQIVVVVANVAEDPYQIRIVNESKDTIFRHTIEGKTWLTITYQK</sequence>
<evidence type="ECO:0000259" key="8">
    <source>
        <dbReference type="Pfam" id="PF02055"/>
    </source>
</evidence>
<evidence type="ECO:0000256" key="2">
    <source>
        <dbReference type="ARBA" id="ARBA00005382"/>
    </source>
</evidence>
<dbReference type="Pfam" id="PF17189">
    <property type="entry name" value="Glyco_hydro_30C"/>
    <property type="match status" value="1"/>
</dbReference>
<feature type="signal peptide" evidence="7">
    <location>
        <begin position="1"/>
        <end position="20"/>
    </location>
</feature>
<dbReference type="PRINTS" id="PR00843">
    <property type="entry name" value="GLHYDRLASE30"/>
</dbReference>
<reference evidence="10 11" key="1">
    <citation type="journal article" date="2019" name="PLoS Biol.">
        <title>Sex chromosomes control vertical transmission of feminizing Wolbachia symbionts in an isopod.</title>
        <authorList>
            <person name="Becking T."/>
            <person name="Chebbi M.A."/>
            <person name="Giraud I."/>
            <person name="Moumen B."/>
            <person name="Laverre T."/>
            <person name="Caubet Y."/>
            <person name="Peccoud J."/>
            <person name="Gilbert C."/>
            <person name="Cordaux R."/>
        </authorList>
    </citation>
    <scope>NUCLEOTIDE SEQUENCE [LARGE SCALE GENOMIC DNA]</scope>
    <source>
        <strain evidence="10">ANa2</strain>
        <tissue evidence="10">Whole body excluding digestive tract and cuticle</tissue>
    </source>
</reference>
<evidence type="ECO:0000256" key="6">
    <source>
        <dbReference type="RuleBase" id="RU361188"/>
    </source>
</evidence>
<comment type="similarity">
    <text evidence="2 6">Belongs to the glycosyl hydrolase 30 family.</text>
</comment>
<keyword evidence="6" id="KW-0443">Lipid metabolism</keyword>
<dbReference type="InterPro" id="IPR033452">
    <property type="entry name" value="GH30_C"/>
</dbReference>
<dbReference type="GO" id="GO:0004348">
    <property type="term" value="F:glucosylceramidase activity"/>
    <property type="evidence" value="ECO:0007669"/>
    <property type="project" value="UniProtKB-EC"/>
</dbReference>
<dbReference type="PANTHER" id="PTHR11069">
    <property type="entry name" value="GLUCOSYLCERAMIDASE"/>
    <property type="match status" value="1"/>
</dbReference>
<dbReference type="InterPro" id="IPR013780">
    <property type="entry name" value="Glyco_hydro_b"/>
</dbReference>
<keyword evidence="4 7" id="KW-0732">Signal</keyword>
<evidence type="ECO:0000259" key="9">
    <source>
        <dbReference type="Pfam" id="PF17189"/>
    </source>
</evidence>
<keyword evidence="6" id="KW-0326">Glycosidase</keyword>
<dbReference type="GO" id="GO:0016020">
    <property type="term" value="C:membrane"/>
    <property type="evidence" value="ECO:0007669"/>
    <property type="project" value="GOC"/>
</dbReference>
<feature type="chain" id="PRO_5024375281" description="Glucosylceramidase" evidence="7">
    <location>
        <begin position="21"/>
        <end position="478"/>
    </location>
</feature>
<proteinExistence type="inferred from homology"/>
<dbReference type="InterPro" id="IPR001139">
    <property type="entry name" value="Glyco_hydro_30"/>
</dbReference>
<dbReference type="AlphaFoldDB" id="A0A5N5T977"/>
<evidence type="ECO:0000256" key="3">
    <source>
        <dbReference type="ARBA" id="ARBA00012658"/>
    </source>
</evidence>
<name>A0A5N5T977_9CRUS</name>
<dbReference type="PANTHER" id="PTHR11069:SF23">
    <property type="entry name" value="LYSOSOMAL ACID GLUCOSYLCERAMIDASE"/>
    <property type="match status" value="1"/>
</dbReference>
<dbReference type="EC" id="3.2.1.45" evidence="3 6"/>
<accession>A0A5N5T977</accession>
<dbReference type="Gene3D" id="2.60.40.1180">
    <property type="entry name" value="Golgi alpha-mannosidase II"/>
    <property type="match status" value="1"/>
</dbReference>
<dbReference type="InterPro" id="IPR017853">
    <property type="entry name" value="GH"/>
</dbReference>
<dbReference type="Pfam" id="PF02055">
    <property type="entry name" value="Glyco_hydro_30"/>
    <property type="match status" value="1"/>
</dbReference>
<evidence type="ECO:0000256" key="4">
    <source>
        <dbReference type="ARBA" id="ARBA00022729"/>
    </source>
</evidence>
<evidence type="ECO:0000313" key="10">
    <source>
        <dbReference type="EMBL" id="KAB7502837.1"/>
    </source>
</evidence>
<feature type="domain" description="Glycosyl hydrolase family 30 TIM-barrel" evidence="8">
    <location>
        <begin position="102"/>
        <end position="388"/>
    </location>
</feature>
<dbReference type="OrthoDB" id="2160638at2759"/>
<dbReference type="EMBL" id="SEYY01006613">
    <property type="protein sequence ID" value="KAB7502837.1"/>
    <property type="molecule type" value="Genomic_DNA"/>
</dbReference>
<keyword evidence="5 6" id="KW-0378">Hydrolase</keyword>
<dbReference type="Proteomes" id="UP000326759">
    <property type="component" value="Unassembled WGS sequence"/>
</dbReference>
<dbReference type="GO" id="GO:0006680">
    <property type="term" value="P:glucosylceramide catabolic process"/>
    <property type="evidence" value="ECO:0007669"/>
    <property type="project" value="TreeGrafter"/>
</dbReference>
<evidence type="ECO:0000313" key="11">
    <source>
        <dbReference type="Proteomes" id="UP000326759"/>
    </source>
</evidence>
<comment type="caution">
    <text evidence="10">The sequence shown here is derived from an EMBL/GenBank/DDBJ whole genome shotgun (WGS) entry which is preliminary data.</text>
</comment>
<keyword evidence="11" id="KW-1185">Reference proteome</keyword>
<evidence type="ECO:0000256" key="7">
    <source>
        <dbReference type="SAM" id="SignalP"/>
    </source>
</evidence>
<keyword evidence="6" id="KW-0746">Sphingolipid metabolism</keyword>
<evidence type="ECO:0000256" key="5">
    <source>
        <dbReference type="ARBA" id="ARBA00022801"/>
    </source>
</evidence>
<dbReference type="InterPro" id="IPR033453">
    <property type="entry name" value="Glyco_hydro_30_TIM-barrel"/>
</dbReference>